<sequence>MQTPALVAQTPLPTAASTASAVLLTVYVIAHTGCTPSKVAASEAASTSAMTTRLRADLLLLAWTMTPESAQGP</sequence>
<dbReference type="EMBL" id="AP022871">
    <property type="protein sequence ID" value="BCB88261.1"/>
    <property type="molecule type" value="Genomic_DNA"/>
</dbReference>
<proteinExistence type="predicted"/>
<reference evidence="1 2" key="1">
    <citation type="submission" date="2020-03" db="EMBL/GenBank/DDBJ databases">
        <title>Whole genome shotgun sequence of Phytohabitans suffuscus NBRC 105367.</title>
        <authorList>
            <person name="Komaki H."/>
            <person name="Tamura T."/>
        </authorList>
    </citation>
    <scope>NUCLEOTIDE SEQUENCE [LARGE SCALE GENOMIC DNA]</scope>
    <source>
        <strain evidence="1 2">NBRC 105367</strain>
    </source>
</reference>
<evidence type="ECO:0000313" key="2">
    <source>
        <dbReference type="Proteomes" id="UP000503011"/>
    </source>
</evidence>
<organism evidence="1 2">
    <name type="scientific">Phytohabitans suffuscus</name>
    <dbReference type="NCBI Taxonomy" id="624315"/>
    <lineage>
        <taxon>Bacteria</taxon>
        <taxon>Bacillati</taxon>
        <taxon>Actinomycetota</taxon>
        <taxon>Actinomycetes</taxon>
        <taxon>Micromonosporales</taxon>
        <taxon>Micromonosporaceae</taxon>
    </lineage>
</organism>
<gene>
    <name evidence="1" type="ORF">Psuf_055740</name>
</gene>
<reference evidence="1 2" key="2">
    <citation type="submission" date="2020-03" db="EMBL/GenBank/DDBJ databases">
        <authorList>
            <person name="Ichikawa N."/>
            <person name="Kimura A."/>
            <person name="Kitahashi Y."/>
            <person name="Uohara A."/>
        </authorList>
    </citation>
    <scope>NUCLEOTIDE SEQUENCE [LARGE SCALE GENOMIC DNA]</scope>
    <source>
        <strain evidence="1 2">NBRC 105367</strain>
    </source>
</reference>
<accession>A0A6F8YQW3</accession>
<keyword evidence="2" id="KW-1185">Reference proteome</keyword>
<dbReference type="KEGG" id="psuu:Psuf_055740"/>
<name>A0A6F8YQW3_9ACTN</name>
<dbReference type="Proteomes" id="UP000503011">
    <property type="component" value="Chromosome"/>
</dbReference>
<protein>
    <submittedName>
        <fullName evidence="1">Uncharacterized protein</fullName>
    </submittedName>
</protein>
<evidence type="ECO:0000313" key="1">
    <source>
        <dbReference type="EMBL" id="BCB88261.1"/>
    </source>
</evidence>
<dbReference type="AlphaFoldDB" id="A0A6F8YQW3"/>